<protein>
    <submittedName>
        <fullName evidence="2">Uncharacterized protein</fullName>
    </submittedName>
</protein>
<dbReference type="AlphaFoldDB" id="A0AAV6VX50"/>
<feature type="region of interest" description="Disordered" evidence="1">
    <location>
        <begin position="265"/>
        <end position="318"/>
    </location>
</feature>
<feature type="compositionally biased region" description="Polar residues" evidence="1">
    <location>
        <begin position="300"/>
        <end position="311"/>
    </location>
</feature>
<proteinExistence type="predicted"/>
<feature type="region of interest" description="Disordered" evidence="1">
    <location>
        <begin position="157"/>
        <end position="198"/>
    </location>
</feature>
<reference evidence="2 3" key="1">
    <citation type="journal article" date="2022" name="Nat. Ecol. Evol.">
        <title>A masculinizing supergene underlies an exaggerated male reproductive morph in a spider.</title>
        <authorList>
            <person name="Hendrickx F."/>
            <person name="De Corte Z."/>
            <person name="Sonet G."/>
            <person name="Van Belleghem S.M."/>
            <person name="Kostlbacher S."/>
            <person name="Vangestel C."/>
        </authorList>
    </citation>
    <scope>NUCLEOTIDE SEQUENCE [LARGE SCALE GENOMIC DNA]</scope>
    <source>
        <strain evidence="2">W744_W776</strain>
    </source>
</reference>
<comment type="caution">
    <text evidence="2">The sequence shown here is derived from an EMBL/GenBank/DDBJ whole genome shotgun (WGS) entry which is preliminary data.</text>
</comment>
<accession>A0AAV6VX50</accession>
<keyword evidence="3" id="KW-1185">Reference proteome</keyword>
<organism evidence="2 3">
    <name type="scientific">Oedothorax gibbosus</name>
    <dbReference type="NCBI Taxonomy" id="931172"/>
    <lineage>
        <taxon>Eukaryota</taxon>
        <taxon>Metazoa</taxon>
        <taxon>Ecdysozoa</taxon>
        <taxon>Arthropoda</taxon>
        <taxon>Chelicerata</taxon>
        <taxon>Arachnida</taxon>
        <taxon>Araneae</taxon>
        <taxon>Araneomorphae</taxon>
        <taxon>Entelegynae</taxon>
        <taxon>Araneoidea</taxon>
        <taxon>Linyphiidae</taxon>
        <taxon>Erigoninae</taxon>
        <taxon>Oedothorax</taxon>
    </lineage>
</organism>
<gene>
    <name evidence="2" type="ORF">JTE90_001937</name>
</gene>
<dbReference type="EMBL" id="JAFNEN010000020">
    <property type="protein sequence ID" value="KAG8200081.1"/>
    <property type="molecule type" value="Genomic_DNA"/>
</dbReference>
<evidence type="ECO:0000313" key="2">
    <source>
        <dbReference type="EMBL" id="KAG8200081.1"/>
    </source>
</evidence>
<sequence>MRRQHHHHLRAFASAFGGGRSPFFDPRLVEWEQQLRRKTAEQWAALDLPRRMGHTGDLSQTFNFAPGDHPHWLAYNAHYSPYFTSAALRGGAFGGYAIDSAFTATTTSNQDTHLSLLTDPNTSPDQTTPSDTLTTQLPHPSSAFTFKSLLDNLGQSKTAPCRPLASPPSSTSASTSDDTKSPTSNNTTKTNNTLPIIPPSSTLSATNYLLASQNYYSANGTAGQPGMYGLVPLYHPQLYQQGHLHQLGARGSYLQQMATKSDIIHSNAKESSCADETRSDGGTDGLSARERLEAVRALPSHQQQRTAQSEVASVWRPY</sequence>
<name>A0AAV6VX50_9ARAC</name>
<feature type="region of interest" description="Disordered" evidence="1">
    <location>
        <begin position="113"/>
        <end position="138"/>
    </location>
</feature>
<feature type="compositionally biased region" description="Low complexity" evidence="1">
    <location>
        <begin position="163"/>
        <end position="195"/>
    </location>
</feature>
<evidence type="ECO:0000256" key="1">
    <source>
        <dbReference type="SAM" id="MobiDB-lite"/>
    </source>
</evidence>
<evidence type="ECO:0000313" key="3">
    <source>
        <dbReference type="Proteomes" id="UP000827092"/>
    </source>
</evidence>
<dbReference type="Proteomes" id="UP000827092">
    <property type="component" value="Unassembled WGS sequence"/>
</dbReference>
<feature type="compositionally biased region" description="Basic and acidic residues" evidence="1">
    <location>
        <begin position="275"/>
        <end position="294"/>
    </location>
</feature>